<proteinExistence type="inferred from homology"/>
<evidence type="ECO:0000256" key="5">
    <source>
        <dbReference type="ARBA" id="ARBA00023104"/>
    </source>
</evidence>
<dbReference type="EMBL" id="MN035288">
    <property type="protein sequence ID" value="QDH90127.1"/>
    <property type="molecule type" value="Genomic_RNA"/>
</dbReference>
<keyword evidence="6" id="KW-1160">Virus entry into host cell</keyword>
<sequence>PSQKRGWLTRVAAFRCPEFRKTVVLGVPRDRLRTAGVHTGHSTHLPTGQTFVVSVSPLWYDRCQDTAYNRDYPNPLSIEHRHYLKVGTVSGKAPAFPVYSMSGYPFDNQGFSASHPAVPTLPTPVEAITRVQASTNPSYNSNIDVSLPNFLFELKDIPSMLRQKGTNHRSTQSSNSTAEYNFGWAQLFRDLQTMLHFTTTVDEHIATQEFIAKNGGLKRKRGVYSSSTLVSGAPTTFQSFNVGVLGFVNKVQRVDMWASIQWAPNDTGIKSGEEMRSLALRQAHGWDFSSGAIASVIWEAMPWSWFADYFGNVGTYFKSQRNLLNMTAHNGCVMTRVTTTQSQVITSVSPGFVASPGSYKYETKSRVLANAGLSFASIPLFGAGQLVTLSSIIQSLGK</sequence>
<protein>
    <recommendedName>
        <fullName evidence="9">Maturation</fullName>
    </recommendedName>
</protein>
<evidence type="ECO:0008006" key="9">
    <source>
        <dbReference type="Google" id="ProtNLM"/>
    </source>
</evidence>
<dbReference type="GO" id="GO:0039666">
    <property type="term" value="P:virion attachment to host cell pilus"/>
    <property type="evidence" value="ECO:0007669"/>
    <property type="project" value="UniProtKB-KW"/>
</dbReference>
<evidence type="ECO:0000313" key="8">
    <source>
        <dbReference type="EMBL" id="QDH90127.1"/>
    </source>
</evidence>
<keyword evidence="4" id="KW-0946">Virion</keyword>
<name>A0A514D957_9VIRU</name>
<evidence type="ECO:0000256" key="6">
    <source>
        <dbReference type="ARBA" id="ARBA00023296"/>
    </source>
</evidence>
<organism evidence="8">
    <name type="scientific">Leviviridae sp</name>
    <dbReference type="NCBI Taxonomy" id="2027243"/>
    <lineage>
        <taxon>Viruses</taxon>
        <taxon>Riboviria</taxon>
        <taxon>Orthornavirae</taxon>
        <taxon>Lenarviricota</taxon>
        <taxon>Leviviricetes</taxon>
        <taxon>Norzivirales</taxon>
        <taxon>Fiersviridae</taxon>
    </lineage>
</organism>
<evidence type="ECO:0000256" key="2">
    <source>
        <dbReference type="ARBA" id="ARBA00022581"/>
    </source>
</evidence>
<evidence type="ECO:0000256" key="1">
    <source>
        <dbReference type="ARBA" id="ARBA00004328"/>
    </source>
</evidence>
<comment type="similarity">
    <text evidence="7">Belongs to the Leviviricetes maturation protein family.</text>
</comment>
<evidence type="ECO:0000256" key="7">
    <source>
        <dbReference type="ARBA" id="ARBA00035110"/>
    </source>
</evidence>
<feature type="non-terminal residue" evidence="8">
    <location>
        <position position="1"/>
    </location>
</feature>
<gene>
    <name evidence="8" type="ORF">H4RhizoLitter20517_000001</name>
</gene>
<evidence type="ECO:0000256" key="4">
    <source>
        <dbReference type="ARBA" id="ARBA00022844"/>
    </source>
</evidence>
<dbReference type="Pfam" id="PF03863">
    <property type="entry name" value="Phage_mat-A"/>
    <property type="match status" value="1"/>
</dbReference>
<evidence type="ECO:0000256" key="3">
    <source>
        <dbReference type="ARBA" id="ARBA00022804"/>
    </source>
</evidence>
<keyword evidence="3" id="KW-1161">Viral attachment to host cell</keyword>
<dbReference type="InterPro" id="IPR005563">
    <property type="entry name" value="A_protein"/>
</dbReference>
<keyword evidence="2" id="KW-0945">Host-virus interaction</keyword>
<dbReference type="GO" id="GO:0044423">
    <property type="term" value="C:virion component"/>
    <property type="evidence" value="ECO:0007669"/>
    <property type="project" value="UniProtKB-KW"/>
</dbReference>
<accession>A0A514D957</accession>
<reference evidence="8" key="1">
    <citation type="submission" date="2019-05" db="EMBL/GenBank/DDBJ databases">
        <title>Metatranscriptomic reconstruction reveals RNA viruses with the potential to shape carbon cycling in soil.</title>
        <authorList>
            <person name="Starr E.P."/>
            <person name="Nuccio E."/>
            <person name="Pett-Ridge J."/>
            <person name="Banfield J.F."/>
            <person name="Firestone M.K."/>
        </authorList>
    </citation>
    <scope>NUCLEOTIDE SEQUENCE</scope>
    <source>
        <strain evidence="8">H4_Rhizo_Litter_20_scaffold_517</strain>
    </source>
</reference>
<keyword evidence="5" id="KW-1175">Viral attachment to host cell pilus</keyword>
<comment type="subcellular location">
    <subcellularLocation>
        <location evidence="1">Virion</location>
    </subcellularLocation>
</comment>